<dbReference type="EMBL" id="CM056741">
    <property type="protein sequence ID" value="KAJ8687531.1"/>
    <property type="molecule type" value="Genomic_DNA"/>
</dbReference>
<name>A0ACC2PVH2_9HYME</name>
<reference evidence="1" key="1">
    <citation type="submission" date="2023-04" db="EMBL/GenBank/DDBJ databases">
        <title>A chromosome-level genome assembly of the parasitoid wasp Eretmocerus hayati.</title>
        <authorList>
            <person name="Zhong Y."/>
            <person name="Liu S."/>
            <person name="Liu Y."/>
        </authorList>
    </citation>
    <scope>NUCLEOTIDE SEQUENCE</scope>
    <source>
        <strain evidence="1">ZJU_SS_LIU_2023</strain>
    </source>
</reference>
<gene>
    <name evidence="1" type="ORF">QAD02_023325</name>
</gene>
<sequence length="1605" mass="177228">MRKQNQEYIGGGVKVEEGRIETIEAAPITAKMHQESSSSEKYFTSERTLGEGGGPIDSQTMTKTSSSMMESSTTHTSTKKEYITTTSSSTLSSCPAHQPSNLCVNKTTQSSQHGSAFNGAAPVVQSRKIEEYERIVQDAPDEIRQEKTVIITQDSGGTRQKECKHQVQVQKPCRKQTAPRFTSPVTGMIVDQGANIVLEGIVDGFPLATVTWTKNGQEVFAKNGIKISYDHNHAKLEIKDVKVKDAGRYTCTARNDLGNASSTADLVVKKTIFPPVFGRRLQAQVIKKGDRVVMEVEVTGTPDPTIVWFKDDEPIIEPEFGMKRQGNSYYLLIDKAEKEHSGKYMVQATNAGGEAQSIADFAVFEPTPDTMVEMHKTLVYENANDKNAKKPCCGQPTEIPRANLTTEQITTTMIQPSAAIKTPFPATSSSSTIRTIKSEVTEGSQKACRTEMISSSVESHKSETKSEQKFHMKLEHKPAPFDASKREERTETVESTVDGKNFVDEQTEVISNENIETSTMARKDALNFFESMSKGSDSFPRGPKEMIKLTEEDDGTGPGCDVRVDQLTKNYERSTKFEEVARETPKPDIKSGKKAVQDIFNKFEKDASSRGVDNSMFDFPYEQFKLAPLECTRTMLEDVTASGSPIHGTLTISKLAAQSESAEAMLKGFNLVPEPPPEIGYAPKPGEVPIKRQDVSAKAKQLQESFEKSHSPIDVPIGGVKIFPTAPPKMQTRPQEKTPARQLSIPPPFELGTSDANGGTSTTFTDKQEWSLPDQDYQVSSSKSKQEIELKPEYRCTQTTIESSSSLEKKSFGSKEISVTEKKIERPPSPPKPKPIIYNAETIKVGHTVNTIEEKSIMKKITAECDVKKTETTQKNYEAVKKQTARPWPDGSDLIAPSLVKKVSSDYSKPVVKLYHHTPTNNLQPGTPPEFGYAPGPAVQEKRVQRTYESTSSKPSYESSRTSKAPVTTKKTEEYIYKDYSTGSASAPSQTTNKYSRSSVYSESEYESEIDGALNRTSGYRRVQAPISSHTCRPQSTEPEPPPPSSFEVPSTNLTGPPRPVVTPTLNGSSVQRSVSQYEKDSRQSQQKTSQYQQYASLPKPGSPPVYVQPTKSAPTKAYQPEAPKFKTRTSLQESGYMADTDEPFHLQQNKAFSESCSSFSETKSSFMESKSYCSSQQKKDSSSSTFSQSQSYSSAPKTEVHRSSFVERVVESSPQSRYRPSSVEVKSQVGQTTSRFCKDVASKHMSDMTSSFRSKTEKFSSEIQSDLKKRCKPILKQPVTRDARTTTNGGNEPRTYRDENRLCEYGTKHIDPETGLIYFKYDFGYEFGVVLPGEGKKQQHCVKNGSQSQNGTLGTIEVPVLHETSSNKLNGFSPKPKYPTQNYHTFPRNKSAPKFDKNVRWEPNSESEFSEAEDHRGLNGRKMSAPSTLLIPTSSPSPKWEPTSPSPASLSPSLLSPSPRFGGGHSSNIDSMPGSPWSGTNGERVIPIASEVVKPYIEILPKKAPLFITPLRDIAVVNGQTARFECIVQAEPQPKVAWSKNGRTVVNSVDSEVHYRNGVCRLTLPRTTQDDAGTYTCTAVNELGSTATSATLEVPGNRRSIYGV</sequence>
<dbReference type="Proteomes" id="UP001239111">
    <property type="component" value="Chromosome 1"/>
</dbReference>
<keyword evidence="2" id="KW-1185">Reference proteome</keyword>
<evidence type="ECO:0000313" key="1">
    <source>
        <dbReference type="EMBL" id="KAJ8687531.1"/>
    </source>
</evidence>
<proteinExistence type="predicted"/>
<accession>A0ACC2PVH2</accession>
<protein>
    <submittedName>
        <fullName evidence="1">Uncharacterized protein</fullName>
    </submittedName>
</protein>
<evidence type="ECO:0000313" key="2">
    <source>
        <dbReference type="Proteomes" id="UP001239111"/>
    </source>
</evidence>
<organism evidence="1 2">
    <name type="scientific">Eretmocerus hayati</name>
    <dbReference type="NCBI Taxonomy" id="131215"/>
    <lineage>
        <taxon>Eukaryota</taxon>
        <taxon>Metazoa</taxon>
        <taxon>Ecdysozoa</taxon>
        <taxon>Arthropoda</taxon>
        <taxon>Hexapoda</taxon>
        <taxon>Insecta</taxon>
        <taxon>Pterygota</taxon>
        <taxon>Neoptera</taxon>
        <taxon>Endopterygota</taxon>
        <taxon>Hymenoptera</taxon>
        <taxon>Apocrita</taxon>
        <taxon>Proctotrupomorpha</taxon>
        <taxon>Chalcidoidea</taxon>
        <taxon>Aphelinidae</taxon>
        <taxon>Aphelininae</taxon>
        <taxon>Eretmocerus</taxon>
    </lineage>
</organism>
<comment type="caution">
    <text evidence="1">The sequence shown here is derived from an EMBL/GenBank/DDBJ whole genome shotgun (WGS) entry which is preliminary data.</text>
</comment>